<feature type="binding site" evidence="13">
    <location>
        <position position="7"/>
    </location>
    <ligand>
        <name>Mg(2+)</name>
        <dbReference type="ChEBI" id="CHEBI:18420"/>
        <label>1</label>
    </ligand>
</feature>
<dbReference type="GO" id="GO:0006281">
    <property type="term" value="P:DNA repair"/>
    <property type="evidence" value="ECO:0007669"/>
    <property type="project" value="UniProtKB-UniRule"/>
</dbReference>
<feature type="active site" evidence="13">
    <location>
        <position position="140"/>
    </location>
</feature>
<evidence type="ECO:0000256" key="12">
    <source>
        <dbReference type="ARBA" id="ARBA00029354"/>
    </source>
</evidence>
<evidence type="ECO:0000256" key="11">
    <source>
        <dbReference type="ARBA" id="ARBA00023204"/>
    </source>
</evidence>
<dbReference type="GO" id="GO:0008821">
    <property type="term" value="F:crossover junction DNA endonuclease activity"/>
    <property type="evidence" value="ECO:0007669"/>
    <property type="project" value="UniProtKB-UniRule"/>
</dbReference>
<reference evidence="15 16" key="1">
    <citation type="submission" date="2017-09" db="EMBL/GenBank/DDBJ databases">
        <title>Depth-based differentiation of microbial function through sediment-hosted aquifers and enrichment of novel symbionts in the deep terrestrial subsurface.</title>
        <authorList>
            <person name="Probst A.J."/>
            <person name="Ladd B."/>
            <person name="Jarett J.K."/>
            <person name="Geller-Mcgrath D.E."/>
            <person name="Sieber C.M."/>
            <person name="Emerson J.B."/>
            <person name="Anantharaman K."/>
            <person name="Thomas B.C."/>
            <person name="Malmstrom R."/>
            <person name="Stieglmeier M."/>
            <person name="Klingl A."/>
            <person name="Woyke T."/>
            <person name="Ryan C.M."/>
            <person name="Banfield J.F."/>
        </authorList>
    </citation>
    <scope>NUCLEOTIDE SEQUENCE [LARGE SCALE GENOMIC DNA]</scope>
    <source>
        <strain evidence="15">CG10_big_fil_rev_8_21_14_0_10_36_16</strain>
    </source>
</reference>
<dbReference type="EC" id="3.1.21.10" evidence="13 14"/>
<comment type="catalytic activity">
    <reaction evidence="12 13">
        <text>Endonucleolytic cleavage at a junction such as a reciprocal single-stranded crossover between two homologous DNA duplexes (Holliday junction).</text>
        <dbReference type="EC" id="3.1.21.10"/>
    </reaction>
</comment>
<keyword evidence="2 13" id="KW-0963">Cytoplasm</keyword>
<evidence type="ECO:0000256" key="2">
    <source>
        <dbReference type="ARBA" id="ARBA00022490"/>
    </source>
</evidence>
<dbReference type="InterPro" id="IPR002176">
    <property type="entry name" value="X-over_junc_endoDNase_RuvC"/>
</dbReference>
<dbReference type="GO" id="GO:0003677">
    <property type="term" value="F:DNA binding"/>
    <property type="evidence" value="ECO:0007669"/>
    <property type="project" value="UniProtKB-KW"/>
</dbReference>
<dbReference type="EMBL" id="PCXQ01000007">
    <property type="protein sequence ID" value="PJE50389.1"/>
    <property type="molecule type" value="Genomic_DNA"/>
</dbReference>
<keyword evidence="5 13" id="KW-0255">Endonuclease</keyword>
<evidence type="ECO:0000256" key="14">
    <source>
        <dbReference type="NCBIfam" id="TIGR00228"/>
    </source>
</evidence>
<dbReference type="Gene3D" id="3.30.420.10">
    <property type="entry name" value="Ribonuclease H-like superfamily/Ribonuclease H"/>
    <property type="match status" value="1"/>
</dbReference>
<dbReference type="HAMAP" id="MF_00034">
    <property type="entry name" value="RuvC"/>
    <property type="match status" value="1"/>
</dbReference>
<feature type="active site" evidence="13">
    <location>
        <position position="7"/>
    </location>
</feature>
<evidence type="ECO:0000256" key="1">
    <source>
        <dbReference type="ARBA" id="ARBA00009518"/>
    </source>
</evidence>
<evidence type="ECO:0000256" key="13">
    <source>
        <dbReference type="HAMAP-Rule" id="MF_00034"/>
    </source>
</evidence>
<evidence type="ECO:0000256" key="6">
    <source>
        <dbReference type="ARBA" id="ARBA00022763"/>
    </source>
</evidence>
<feature type="binding site" evidence="13">
    <location>
        <position position="140"/>
    </location>
    <ligand>
        <name>Mg(2+)</name>
        <dbReference type="ChEBI" id="CHEBI:18420"/>
        <label>1</label>
    </ligand>
</feature>
<comment type="caution">
    <text evidence="15">The sequence shown here is derived from an EMBL/GenBank/DDBJ whole genome shotgun (WGS) entry which is preliminary data.</text>
</comment>
<feature type="binding site" evidence="13">
    <location>
        <position position="67"/>
    </location>
    <ligand>
        <name>Mg(2+)</name>
        <dbReference type="ChEBI" id="CHEBI:18420"/>
        <label>2</label>
    </ligand>
</feature>
<dbReference type="Proteomes" id="UP000228496">
    <property type="component" value="Unassembled WGS sequence"/>
</dbReference>
<keyword evidence="7 13" id="KW-0378">Hydrolase</keyword>
<evidence type="ECO:0000256" key="10">
    <source>
        <dbReference type="ARBA" id="ARBA00023172"/>
    </source>
</evidence>
<dbReference type="Pfam" id="PF02075">
    <property type="entry name" value="RuvC"/>
    <property type="match status" value="1"/>
</dbReference>
<accession>A0A2J0Q967</accession>
<gene>
    <name evidence="13" type="primary">ruvC</name>
    <name evidence="15" type="ORF">COV29_04445</name>
</gene>
<evidence type="ECO:0000256" key="4">
    <source>
        <dbReference type="ARBA" id="ARBA00022723"/>
    </source>
</evidence>
<protein>
    <recommendedName>
        <fullName evidence="13 14">Crossover junction endodeoxyribonuclease RuvC</fullName>
        <ecNumber evidence="13 14">3.1.21.10</ecNumber>
    </recommendedName>
    <alternativeName>
        <fullName evidence="13">Holliday junction nuclease RuvC</fullName>
    </alternativeName>
    <alternativeName>
        <fullName evidence="13">Holliday junction resolvase RuvC</fullName>
    </alternativeName>
</protein>
<dbReference type="SUPFAM" id="SSF53098">
    <property type="entry name" value="Ribonuclease H-like"/>
    <property type="match status" value="1"/>
</dbReference>
<dbReference type="NCBIfam" id="TIGR00228">
    <property type="entry name" value="ruvC"/>
    <property type="match status" value="1"/>
</dbReference>
<keyword evidence="8 13" id="KW-0460">Magnesium</keyword>
<feature type="active site" evidence="13">
    <location>
        <position position="67"/>
    </location>
</feature>
<dbReference type="NCBIfam" id="NF000711">
    <property type="entry name" value="PRK00039.2-1"/>
    <property type="match status" value="1"/>
</dbReference>
<dbReference type="InterPro" id="IPR012337">
    <property type="entry name" value="RNaseH-like_sf"/>
</dbReference>
<dbReference type="GO" id="GO:0000287">
    <property type="term" value="F:magnesium ion binding"/>
    <property type="evidence" value="ECO:0007669"/>
    <property type="project" value="UniProtKB-UniRule"/>
</dbReference>
<comment type="similarity">
    <text evidence="1 13">Belongs to the RuvC family.</text>
</comment>
<comment type="subunit">
    <text evidence="13">Homodimer which binds Holliday junction (HJ) DNA. The HJ becomes 2-fold symmetrical on binding to RuvC with unstacked arms; it has a different conformation from HJ DNA in complex with RuvA. In the full resolvosome a probable DNA-RuvA(4)-RuvB(12)-RuvC(2) complex forms which resolves the HJ.</text>
</comment>
<keyword evidence="4 13" id="KW-0479">Metal-binding</keyword>
<organism evidence="15 16">
    <name type="scientific">Candidatus Yanofskybacteria bacterium CG10_big_fil_rev_8_21_14_0_10_36_16</name>
    <dbReference type="NCBI Taxonomy" id="1975096"/>
    <lineage>
        <taxon>Bacteria</taxon>
        <taxon>Candidatus Yanofskyibacteriota</taxon>
    </lineage>
</organism>
<comment type="function">
    <text evidence="13">The RuvA-RuvB-RuvC complex processes Holliday junction (HJ) DNA during genetic recombination and DNA repair. Endonuclease that resolves HJ intermediates. Cleaves cruciform DNA by making single-stranded nicks across the HJ at symmetrical positions within the homologous arms, yielding a 5'-phosphate and a 3'-hydroxyl group; requires a central core of homology in the junction. The consensus cleavage sequence is 5'-(A/T)TT(C/G)-3'. Cleavage occurs on the 3'-side of the TT dinucleotide at the point of strand exchange. HJ branch migration catalyzed by RuvA-RuvB allows RuvC to scan DNA until it finds its consensus sequence, where it cleaves and resolves the cruciform DNA.</text>
</comment>
<keyword evidence="9 13" id="KW-0238">DNA-binding</keyword>
<evidence type="ECO:0000313" key="16">
    <source>
        <dbReference type="Proteomes" id="UP000228496"/>
    </source>
</evidence>
<proteinExistence type="inferred from homology"/>
<comment type="subcellular location">
    <subcellularLocation>
        <location evidence="13">Cytoplasm</location>
    </subcellularLocation>
</comment>
<sequence>MVILGIDPGTSLIGYGVIKTNKEGYTTLDYGKFETLKNIKNKDKVLEIFNYFDKIIKGYKPNRIAIESLFFFKNSKTVIKVSEIRGILMLAAAKNGVEINEFTPLQVKQAVSTYGRAGKDQVQRMVKLILNLETEPKPDDIADALALAICCANTLKYEDGI</sequence>
<dbReference type="PANTHER" id="PTHR30194:SF3">
    <property type="entry name" value="CROSSOVER JUNCTION ENDODEOXYRIBONUCLEASE RUVC"/>
    <property type="match status" value="1"/>
</dbReference>
<keyword evidence="10 13" id="KW-0233">DNA recombination</keyword>
<evidence type="ECO:0000256" key="8">
    <source>
        <dbReference type="ARBA" id="ARBA00022842"/>
    </source>
</evidence>
<dbReference type="GO" id="GO:0005737">
    <property type="term" value="C:cytoplasm"/>
    <property type="evidence" value="ECO:0007669"/>
    <property type="project" value="UniProtKB-SubCell"/>
</dbReference>
<evidence type="ECO:0000256" key="9">
    <source>
        <dbReference type="ARBA" id="ARBA00023125"/>
    </source>
</evidence>
<dbReference type="PRINTS" id="PR00696">
    <property type="entry name" value="RSOLVASERUVC"/>
</dbReference>
<dbReference type="GO" id="GO:0048476">
    <property type="term" value="C:Holliday junction resolvase complex"/>
    <property type="evidence" value="ECO:0007669"/>
    <property type="project" value="UniProtKB-UniRule"/>
</dbReference>
<dbReference type="PANTHER" id="PTHR30194">
    <property type="entry name" value="CROSSOVER JUNCTION ENDODEOXYRIBONUCLEASE RUVC"/>
    <property type="match status" value="1"/>
</dbReference>
<evidence type="ECO:0000256" key="7">
    <source>
        <dbReference type="ARBA" id="ARBA00022801"/>
    </source>
</evidence>
<dbReference type="InterPro" id="IPR036397">
    <property type="entry name" value="RNaseH_sf"/>
</dbReference>
<evidence type="ECO:0000313" key="15">
    <source>
        <dbReference type="EMBL" id="PJE50389.1"/>
    </source>
</evidence>
<dbReference type="FunFam" id="3.30.420.10:FF:000002">
    <property type="entry name" value="Crossover junction endodeoxyribonuclease RuvC"/>
    <property type="match status" value="1"/>
</dbReference>
<comment type="cofactor">
    <cofactor evidence="13">
        <name>Mg(2+)</name>
        <dbReference type="ChEBI" id="CHEBI:18420"/>
    </cofactor>
    <text evidence="13">Binds 2 Mg(2+) ion per subunit.</text>
</comment>
<keyword evidence="11 13" id="KW-0234">DNA repair</keyword>
<keyword evidence="6 13" id="KW-0227">DNA damage</keyword>
<evidence type="ECO:0000256" key="3">
    <source>
        <dbReference type="ARBA" id="ARBA00022722"/>
    </source>
</evidence>
<evidence type="ECO:0000256" key="5">
    <source>
        <dbReference type="ARBA" id="ARBA00022759"/>
    </source>
</evidence>
<dbReference type="AlphaFoldDB" id="A0A2J0Q967"/>
<keyword evidence="3 13" id="KW-0540">Nuclease</keyword>
<dbReference type="GO" id="GO:0006310">
    <property type="term" value="P:DNA recombination"/>
    <property type="evidence" value="ECO:0007669"/>
    <property type="project" value="UniProtKB-UniRule"/>
</dbReference>
<dbReference type="CDD" id="cd16962">
    <property type="entry name" value="RuvC"/>
    <property type="match status" value="1"/>
</dbReference>
<name>A0A2J0Q967_9BACT</name>